<protein>
    <submittedName>
        <fullName evidence="2">Winged helix-turn-helix transcriptional regulator</fullName>
    </submittedName>
</protein>
<reference evidence="2 3" key="1">
    <citation type="submission" date="2019-05" db="EMBL/GenBank/DDBJ databases">
        <title>Draft genome sequence of Actinomadura sp. 14C53.</title>
        <authorList>
            <person name="Saricaoglu S."/>
            <person name="Isik K."/>
        </authorList>
    </citation>
    <scope>NUCLEOTIDE SEQUENCE [LARGE SCALE GENOMIC DNA]</scope>
    <source>
        <strain evidence="2 3">14C53</strain>
    </source>
</reference>
<dbReference type="CDD" id="cd00090">
    <property type="entry name" value="HTH_ARSR"/>
    <property type="match status" value="1"/>
</dbReference>
<proteinExistence type="predicted"/>
<dbReference type="Proteomes" id="UP000309174">
    <property type="component" value="Unassembled WGS sequence"/>
</dbReference>
<dbReference type="InterPro" id="IPR001845">
    <property type="entry name" value="HTH_ArsR_DNA-bd_dom"/>
</dbReference>
<dbReference type="SUPFAM" id="SSF46785">
    <property type="entry name" value="Winged helix' DNA-binding domain"/>
    <property type="match status" value="1"/>
</dbReference>
<gene>
    <name evidence="2" type="ORF">ETD83_37735</name>
</gene>
<dbReference type="InterPro" id="IPR036388">
    <property type="entry name" value="WH-like_DNA-bd_sf"/>
</dbReference>
<dbReference type="InterPro" id="IPR011991">
    <property type="entry name" value="ArsR-like_HTH"/>
</dbReference>
<comment type="caution">
    <text evidence="2">The sequence shown here is derived from an EMBL/GenBank/DDBJ whole genome shotgun (WGS) entry which is preliminary data.</text>
</comment>
<accession>A0A5C4J0Q5</accession>
<dbReference type="AlphaFoldDB" id="A0A5C4J0Q5"/>
<evidence type="ECO:0000313" key="3">
    <source>
        <dbReference type="Proteomes" id="UP000309174"/>
    </source>
</evidence>
<dbReference type="InterPro" id="IPR036390">
    <property type="entry name" value="WH_DNA-bd_sf"/>
</dbReference>
<organism evidence="2 3">
    <name type="scientific">Actinomadura soli</name>
    <dbReference type="NCBI Taxonomy" id="2508997"/>
    <lineage>
        <taxon>Bacteria</taxon>
        <taxon>Bacillati</taxon>
        <taxon>Actinomycetota</taxon>
        <taxon>Actinomycetes</taxon>
        <taxon>Streptosporangiales</taxon>
        <taxon>Thermomonosporaceae</taxon>
        <taxon>Actinomadura</taxon>
    </lineage>
</organism>
<evidence type="ECO:0000259" key="1">
    <source>
        <dbReference type="PROSITE" id="PS50987"/>
    </source>
</evidence>
<dbReference type="Gene3D" id="1.10.10.10">
    <property type="entry name" value="Winged helix-like DNA-binding domain superfamily/Winged helix DNA-binding domain"/>
    <property type="match status" value="1"/>
</dbReference>
<dbReference type="PROSITE" id="PS50987">
    <property type="entry name" value="HTH_ARSR_2"/>
    <property type="match status" value="1"/>
</dbReference>
<evidence type="ECO:0000313" key="2">
    <source>
        <dbReference type="EMBL" id="TMQ89925.1"/>
    </source>
</evidence>
<feature type="domain" description="HTH arsR-type" evidence="1">
    <location>
        <begin position="3"/>
        <end position="60"/>
    </location>
</feature>
<sequence>MVFDPSWLRGRAAAHRALGDPARLAIVEALLLGDLAPGEVGRLLGLPSNLLAHHLGVLQA</sequence>
<feature type="non-terminal residue" evidence="2">
    <location>
        <position position="60"/>
    </location>
</feature>
<keyword evidence="3" id="KW-1185">Reference proteome</keyword>
<dbReference type="GO" id="GO:0003700">
    <property type="term" value="F:DNA-binding transcription factor activity"/>
    <property type="evidence" value="ECO:0007669"/>
    <property type="project" value="InterPro"/>
</dbReference>
<dbReference type="OrthoDB" id="9784339at2"/>
<name>A0A5C4J0Q5_9ACTN</name>
<dbReference type="EMBL" id="VCKW01000350">
    <property type="protein sequence ID" value="TMQ89925.1"/>
    <property type="molecule type" value="Genomic_DNA"/>
</dbReference>